<evidence type="ECO:0000256" key="12">
    <source>
        <dbReference type="ARBA" id="ARBA00022859"/>
    </source>
</evidence>
<evidence type="ECO:0000256" key="14">
    <source>
        <dbReference type="ARBA" id="ARBA00023015"/>
    </source>
</evidence>
<keyword evidence="8" id="KW-0418">Kinase</keyword>
<keyword evidence="10" id="KW-0256">Endoplasmic reticulum</keyword>
<dbReference type="GO" id="GO:0004521">
    <property type="term" value="F:RNA endonuclease activity"/>
    <property type="evidence" value="ECO:0007669"/>
    <property type="project" value="InterPro"/>
</dbReference>
<dbReference type="PROSITE" id="PS51392">
    <property type="entry name" value="KEN"/>
    <property type="match status" value="1"/>
</dbReference>
<evidence type="ECO:0000259" key="20">
    <source>
        <dbReference type="PROSITE" id="PS50011"/>
    </source>
</evidence>
<dbReference type="PROSITE" id="PS50011">
    <property type="entry name" value="PROTEIN_KINASE_DOM"/>
    <property type="match status" value="1"/>
</dbReference>
<proteinExistence type="predicted"/>
<dbReference type="GO" id="GO:0006397">
    <property type="term" value="P:mRNA processing"/>
    <property type="evidence" value="ECO:0007669"/>
    <property type="project" value="InterPro"/>
</dbReference>
<dbReference type="SMART" id="SM00220">
    <property type="entry name" value="S_TKc"/>
    <property type="match status" value="1"/>
</dbReference>
<keyword evidence="7" id="KW-0547">Nucleotide-binding</keyword>
<keyword evidence="16" id="KW-0804">Transcription</keyword>
<dbReference type="GO" id="GO:0005524">
    <property type="term" value="F:ATP binding"/>
    <property type="evidence" value="ECO:0007669"/>
    <property type="project" value="UniProtKB-KW"/>
</dbReference>
<evidence type="ECO:0000256" key="13">
    <source>
        <dbReference type="ARBA" id="ARBA00022989"/>
    </source>
</evidence>
<protein>
    <recommendedName>
        <fullName evidence="2">non-specific serine/threonine protein kinase</fullName>
        <ecNumber evidence="2">2.7.11.1</ecNumber>
    </recommendedName>
</protein>
<dbReference type="GO" id="GO:0016787">
    <property type="term" value="F:hydrolase activity"/>
    <property type="evidence" value="ECO:0007669"/>
    <property type="project" value="UniProtKB-KW"/>
</dbReference>
<dbReference type="PANTHER" id="PTHR13954">
    <property type="entry name" value="IRE1-RELATED"/>
    <property type="match status" value="1"/>
</dbReference>
<dbReference type="InterPro" id="IPR010513">
    <property type="entry name" value="KEN_dom"/>
</dbReference>
<dbReference type="GO" id="GO:0002376">
    <property type="term" value="P:immune system process"/>
    <property type="evidence" value="ECO:0007669"/>
    <property type="project" value="UniProtKB-KW"/>
</dbReference>
<dbReference type="ExpressionAtlas" id="A5AX40">
    <property type="expression patterns" value="baseline and differential"/>
</dbReference>
<sequence>MDPNKDFELWKTNGYPSPQLLKLMRDVVSGLAHLHELGIIHRDLKPQNILIIIKGKSLSAKLSDMGISKRLLGDMSSLTHHGTGYGSSGWQAPEQLRHGRQTRAVDLFSLGCVLFFCLTGGKHPYGDNLERDVNIVNNRKDLFLIENIPEAVDLFSLLLEPDPDLRPKAMDVLHHPFFWSSEMRLSFLRDVSDRVELEDRENESQLLKELESIGTLALNGKWDEKMEGAFINNIGRYRRYKFDSVRDLLRVIRNKLNHYRELPSDIQEILGPVPEGFNLYFSSRFPRFLIEVYKVIHTHCREEEFFQKYADFLFFSNSAFSYAPSFEILKQLCFRYIIFPVILNMVETHPIIQWKDETMDFVELKPV</sequence>
<dbReference type="GO" id="GO:0009751">
    <property type="term" value="P:response to salicylic acid"/>
    <property type="evidence" value="ECO:0007669"/>
    <property type="project" value="UniProtKB-ARBA"/>
</dbReference>
<reference evidence="22" key="1">
    <citation type="journal article" date="2007" name="PLoS ONE">
        <title>The first genome sequence of an elite grapevine cultivar (Pinot noir Vitis vinifera L.): coping with a highly heterozygous genome.</title>
        <authorList>
            <person name="Velasco R."/>
            <person name="Zharkikh A."/>
            <person name="Troggio M."/>
            <person name="Cartwright D.A."/>
            <person name="Cestaro A."/>
            <person name="Pruss D."/>
            <person name="Pindo M."/>
            <person name="FitzGerald L.M."/>
            <person name="Vezzulli S."/>
            <person name="Reid J."/>
            <person name="Malacarne G."/>
            <person name="Iliev D."/>
            <person name="Coppola G."/>
            <person name="Wardell B."/>
            <person name="Micheletti D."/>
            <person name="Macalma T."/>
            <person name="Facci M."/>
            <person name="Mitchell J.T."/>
            <person name="Perazzolli M."/>
            <person name="Eldredge G."/>
            <person name="Gatto P."/>
            <person name="Oyzerski R."/>
            <person name="Moretto M."/>
            <person name="Gutin N."/>
            <person name="Stefanini M."/>
            <person name="Chen Y."/>
            <person name="Segala C."/>
            <person name="Davenport C."/>
            <person name="Dematte L."/>
            <person name="Mraz A."/>
            <person name="Battilana J."/>
            <person name="Stormo K."/>
            <person name="Costa F."/>
            <person name="Tao Q."/>
            <person name="Si-Ammour A."/>
            <person name="Harkins T."/>
            <person name="Lackey A."/>
            <person name="Perbost C."/>
            <person name="Taillon B."/>
            <person name="Stella A."/>
            <person name="Solovyev V."/>
            <person name="Fawcett J.A."/>
            <person name="Sterck L."/>
            <person name="Vandepoele K."/>
            <person name="Grando S.M."/>
            <person name="Toppo S."/>
            <person name="Moser C."/>
            <person name="Lanchbury J."/>
            <person name="Bogden R."/>
            <person name="Skolnick M."/>
            <person name="Sgaramella V."/>
            <person name="Bhatnagar S.K."/>
            <person name="Fontana P."/>
            <person name="Gutin A."/>
            <person name="Van de Peer Y."/>
            <person name="Salamini F."/>
            <person name="Viola R."/>
        </authorList>
    </citation>
    <scope>NUCLEOTIDE SEQUENCE</scope>
</reference>
<evidence type="ECO:0000259" key="21">
    <source>
        <dbReference type="PROSITE" id="PS51392"/>
    </source>
</evidence>
<dbReference type="InterPro" id="IPR008271">
    <property type="entry name" value="Ser/Thr_kinase_AS"/>
</dbReference>
<dbReference type="Pfam" id="PF06479">
    <property type="entry name" value="Ribonuc_2-5A"/>
    <property type="match status" value="1"/>
</dbReference>
<evidence type="ECO:0000256" key="18">
    <source>
        <dbReference type="ARBA" id="ARBA00047899"/>
    </source>
</evidence>
<dbReference type="InterPro" id="IPR011009">
    <property type="entry name" value="Kinase-like_dom_sf"/>
</dbReference>
<dbReference type="AlphaFoldDB" id="A5AX40"/>
<evidence type="ECO:0000256" key="17">
    <source>
        <dbReference type="ARBA" id="ARBA00023268"/>
    </source>
</evidence>
<evidence type="ECO:0000256" key="19">
    <source>
        <dbReference type="ARBA" id="ARBA00048679"/>
    </source>
</evidence>
<keyword evidence="13" id="KW-1133">Transmembrane helix</keyword>
<evidence type="ECO:0000256" key="15">
    <source>
        <dbReference type="ARBA" id="ARBA00023136"/>
    </source>
</evidence>
<keyword evidence="6" id="KW-0732">Signal</keyword>
<dbReference type="FunFam" id="1.20.1440.180:FF:000002">
    <property type="entry name" value="Serine/threonine-protein kinase/endoribonuclease IRE1"/>
    <property type="match status" value="1"/>
</dbReference>
<evidence type="ECO:0000313" key="22">
    <source>
        <dbReference type="EMBL" id="CAN69460.1"/>
    </source>
</evidence>
<evidence type="ECO:0000256" key="11">
    <source>
        <dbReference type="ARBA" id="ARBA00022840"/>
    </source>
</evidence>
<dbReference type="Gene3D" id="1.10.510.10">
    <property type="entry name" value="Transferase(Phosphotransferase) domain 1"/>
    <property type="match status" value="1"/>
</dbReference>
<gene>
    <name evidence="22" type="ORF">VITISV_021577</name>
</gene>
<keyword evidence="17" id="KW-0511">Multifunctional enzyme</keyword>
<evidence type="ECO:0000256" key="8">
    <source>
        <dbReference type="ARBA" id="ARBA00022777"/>
    </source>
</evidence>
<evidence type="ECO:0000256" key="1">
    <source>
        <dbReference type="ARBA" id="ARBA00004115"/>
    </source>
</evidence>
<dbReference type="EC" id="2.7.11.1" evidence="2"/>
<evidence type="ECO:0000256" key="5">
    <source>
        <dbReference type="ARBA" id="ARBA00022692"/>
    </source>
</evidence>
<keyword evidence="4" id="KW-0808">Transferase</keyword>
<keyword evidence="3" id="KW-0723">Serine/threonine-protein kinase</keyword>
<dbReference type="InterPro" id="IPR045133">
    <property type="entry name" value="IRE1/2-like"/>
</dbReference>
<evidence type="ECO:0000256" key="3">
    <source>
        <dbReference type="ARBA" id="ARBA00022527"/>
    </source>
</evidence>
<keyword evidence="15" id="KW-0472">Membrane</keyword>
<evidence type="ECO:0000256" key="2">
    <source>
        <dbReference type="ARBA" id="ARBA00012513"/>
    </source>
</evidence>
<dbReference type="PROSITE" id="PS00108">
    <property type="entry name" value="PROTEIN_KINASE_ST"/>
    <property type="match status" value="1"/>
</dbReference>
<dbReference type="Pfam" id="PF00069">
    <property type="entry name" value="Pkinase"/>
    <property type="match status" value="1"/>
</dbReference>
<comment type="catalytic activity">
    <reaction evidence="18">
        <text>L-threonyl-[protein] + ATP = O-phospho-L-threonyl-[protein] + ADP + H(+)</text>
        <dbReference type="Rhea" id="RHEA:46608"/>
        <dbReference type="Rhea" id="RHEA-COMP:11060"/>
        <dbReference type="Rhea" id="RHEA-COMP:11605"/>
        <dbReference type="ChEBI" id="CHEBI:15378"/>
        <dbReference type="ChEBI" id="CHEBI:30013"/>
        <dbReference type="ChEBI" id="CHEBI:30616"/>
        <dbReference type="ChEBI" id="CHEBI:61977"/>
        <dbReference type="ChEBI" id="CHEBI:456216"/>
        <dbReference type="EC" id="2.7.11.1"/>
    </reaction>
</comment>
<dbReference type="GO" id="GO:0042742">
    <property type="term" value="P:defense response to bacterium"/>
    <property type="evidence" value="ECO:0007669"/>
    <property type="project" value="UniProtKB-ARBA"/>
</dbReference>
<evidence type="ECO:0000256" key="10">
    <source>
        <dbReference type="ARBA" id="ARBA00022824"/>
    </source>
</evidence>
<dbReference type="GO" id="GO:0005789">
    <property type="term" value="C:endoplasmic reticulum membrane"/>
    <property type="evidence" value="ECO:0007669"/>
    <property type="project" value="UniProtKB-SubCell"/>
</dbReference>
<accession>A5AX40</accession>
<dbReference type="GO" id="GO:0004674">
    <property type="term" value="F:protein serine/threonine kinase activity"/>
    <property type="evidence" value="ECO:0007669"/>
    <property type="project" value="UniProtKB-KW"/>
</dbReference>
<dbReference type="PANTHER" id="PTHR13954:SF27">
    <property type="entry name" value="SERINE_THREONINE-PROTEIN KINASE_ENDORIBONUCLEASE IRE1B"/>
    <property type="match status" value="1"/>
</dbReference>
<name>A5AX40_VITVI</name>
<dbReference type="FunFam" id="1.10.510.10:FF:000463">
    <property type="entry name" value="Serine/threonine-protein kinase/endoribonuclease IRE1a"/>
    <property type="match status" value="1"/>
</dbReference>
<dbReference type="SMART" id="SM00580">
    <property type="entry name" value="PUG"/>
    <property type="match status" value="1"/>
</dbReference>
<keyword evidence="9" id="KW-0378">Hydrolase</keyword>
<feature type="domain" description="Protein kinase" evidence="20">
    <location>
        <begin position="1"/>
        <end position="178"/>
    </location>
</feature>
<keyword evidence="11" id="KW-0067">ATP-binding</keyword>
<evidence type="ECO:0000256" key="16">
    <source>
        <dbReference type="ARBA" id="ARBA00023163"/>
    </source>
</evidence>
<comment type="subcellular location">
    <subcellularLocation>
        <location evidence="1">Endoplasmic reticulum membrane</location>
        <topology evidence="1">Single-pass type I membrane protein</topology>
    </subcellularLocation>
</comment>
<evidence type="ECO:0000256" key="7">
    <source>
        <dbReference type="ARBA" id="ARBA00022741"/>
    </source>
</evidence>
<dbReference type="EMBL" id="AM438862">
    <property type="protein sequence ID" value="CAN69460.1"/>
    <property type="molecule type" value="Genomic_DNA"/>
</dbReference>
<dbReference type="GO" id="GO:0030968">
    <property type="term" value="P:endoplasmic reticulum unfolded protein response"/>
    <property type="evidence" value="ECO:0007669"/>
    <property type="project" value="InterPro"/>
</dbReference>
<dbReference type="CDD" id="cd10422">
    <property type="entry name" value="RNase_Ire1"/>
    <property type="match status" value="1"/>
</dbReference>
<keyword evidence="12" id="KW-0391">Immunity</keyword>
<keyword evidence="5" id="KW-0812">Transmembrane</keyword>
<dbReference type="GO" id="GO:0008380">
    <property type="term" value="P:RNA splicing"/>
    <property type="evidence" value="ECO:0007669"/>
    <property type="project" value="UniProtKB-ARBA"/>
</dbReference>
<keyword evidence="14" id="KW-0805">Transcription regulation</keyword>
<dbReference type="Gene3D" id="1.20.1440.180">
    <property type="entry name" value="KEN domain"/>
    <property type="match status" value="1"/>
</dbReference>
<comment type="catalytic activity">
    <reaction evidence="19">
        <text>L-seryl-[protein] + ATP = O-phospho-L-seryl-[protein] + ADP + H(+)</text>
        <dbReference type="Rhea" id="RHEA:17989"/>
        <dbReference type="Rhea" id="RHEA-COMP:9863"/>
        <dbReference type="Rhea" id="RHEA-COMP:11604"/>
        <dbReference type="ChEBI" id="CHEBI:15378"/>
        <dbReference type="ChEBI" id="CHEBI:29999"/>
        <dbReference type="ChEBI" id="CHEBI:30616"/>
        <dbReference type="ChEBI" id="CHEBI:83421"/>
        <dbReference type="ChEBI" id="CHEBI:456216"/>
        <dbReference type="EC" id="2.7.11.1"/>
    </reaction>
</comment>
<evidence type="ECO:0000256" key="9">
    <source>
        <dbReference type="ARBA" id="ARBA00022801"/>
    </source>
</evidence>
<dbReference type="InterPro" id="IPR000719">
    <property type="entry name" value="Prot_kinase_dom"/>
</dbReference>
<feature type="domain" description="KEN" evidence="21">
    <location>
        <begin position="181"/>
        <end position="312"/>
    </location>
</feature>
<evidence type="ECO:0000256" key="4">
    <source>
        <dbReference type="ARBA" id="ARBA00022679"/>
    </source>
</evidence>
<dbReference type="InterPro" id="IPR038357">
    <property type="entry name" value="KEN_sf"/>
</dbReference>
<organism evidence="22">
    <name type="scientific">Vitis vinifera</name>
    <name type="common">Grape</name>
    <dbReference type="NCBI Taxonomy" id="29760"/>
    <lineage>
        <taxon>Eukaryota</taxon>
        <taxon>Viridiplantae</taxon>
        <taxon>Streptophyta</taxon>
        <taxon>Embryophyta</taxon>
        <taxon>Tracheophyta</taxon>
        <taxon>Spermatophyta</taxon>
        <taxon>Magnoliopsida</taxon>
        <taxon>eudicotyledons</taxon>
        <taxon>Gunneridae</taxon>
        <taxon>Pentapetalae</taxon>
        <taxon>rosids</taxon>
        <taxon>Vitales</taxon>
        <taxon>Vitaceae</taxon>
        <taxon>Viteae</taxon>
        <taxon>Vitis</taxon>
    </lineage>
</organism>
<dbReference type="SUPFAM" id="SSF56112">
    <property type="entry name" value="Protein kinase-like (PK-like)"/>
    <property type="match status" value="1"/>
</dbReference>
<evidence type="ECO:0000256" key="6">
    <source>
        <dbReference type="ARBA" id="ARBA00022729"/>
    </source>
</evidence>